<dbReference type="Pfam" id="PF13012">
    <property type="entry name" value="MitMem_reg"/>
    <property type="match status" value="1"/>
</dbReference>
<dbReference type="Pfam" id="PF01398">
    <property type="entry name" value="JAB"/>
    <property type="match status" value="1"/>
</dbReference>
<dbReference type="PROSITE" id="PS50235">
    <property type="entry name" value="USP_3"/>
    <property type="match status" value="1"/>
</dbReference>
<comment type="caution">
    <text evidence="5">The sequence shown here is derived from an EMBL/GenBank/DDBJ whole genome shotgun (WGS) entry which is preliminary data.</text>
</comment>
<dbReference type="PANTHER" id="PTHR10540">
    <property type="entry name" value="EUKARYOTIC TRANSLATION INITIATION FACTOR 3 SUBUNIT F-RELATED"/>
    <property type="match status" value="1"/>
</dbReference>
<evidence type="ECO:0000256" key="2">
    <source>
        <dbReference type="ARBA" id="ARBA00014871"/>
    </source>
</evidence>
<feature type="domain" description="USP" evidence="4">
    <location>
        <begin position="84"/>
        <end position="461"/>
    </location>
</feature>
<dbReference type="InterPro" id="IPR033859">
    <property type="entry name" value="MPN_CSN6"/>
</dbReference>
<feature type="compositionally biased region" description="Polar residues" evidence="3">
    <location>
        <begin position="54"/>
        <end position="64"/>
    </location>
</feature>
<evidence type="ECO:0000256" key="3">
    <source>
        <dbReference type="SAM" id="MobiDB-lite"/>
    </source>
</evidence>
<dbReference type="CDD" id="cd02257">
    <property type="entry name" value="Peptidase_C19"/>
    <property type="match status" value="1"/>
</dbReference>
<dbReference type="CDD" id="cd08063">
    <property type="entry name" value="MPN_CSN6"/>
    <property type="match status" value="1"/>
</dbReference>
<feature type="compositionally biased region" description="Polar residues" evidence="3">
    <location>
        <begin position="610"/>
        <end position="626"/>
    </location>
</feature>
<dbReference type="InterPro" id="IPR028889">
    <property type="entry name" value="USP"/>
</dbReference>
<dbReference type="GO" id="GO:0004843">
    <property type="term" value="F:cysteine-type deubiquitinase activity"/>
    <property type="evidence" value="ECO:0007669"/>
    <property type="project" value="InterPro"/>
</dbReference>
<feature type="region of interest" description="Disordered" evidence="3">
    <location>
        <begin position="43"/>
        <end position="64"/>
    </location>
</feature>
<dbReference type="Gene3D" id="3.40.140.10">
    <property type="entry name" value="Cytidine Deaminase, domain 2"/>
    <property type="match status" value="1"/>
</dbReference>
<feature type="compositionally biased region" description="Low complexity" evidence="3">
    <location>
        <begin position="43"/>
        <end position="53"/>
    </location>
</feature>
<dbReference type="InterPro" id="IPR000555">
    <property type="entry name" value="JAMM/MPN+_dom"/>
</dbReference>
<dbReference type="SUPFAM" id="SSF54001">
    <property type="entry name" value="Cysteine proteinases"/>
    <property type="match status" value="1"/>
</dbReference>
<dbReference type="GO" id="GO:0008237">
    <property type="term" value="F:metallopeptidase activity"/>
    <property type="evidence" value="ECO:0007669"/>
    <property type="project" value="InterPro"/>
</dbReference>
<evidence type="ECO:0000256" key="1">
    <source>
        <dbReference type="ARBA" id="ARBA00010893"/>
    </source>
</evidence>
<accession>A0A818J2C9</accession>
<reference evidence="5" key="1">
    <citation type="submission" date="2021-02" db="EMBL/GenBank/DDBJ databases">
        <authorList>
            <person name="Nowell W R."/>
        </authorList>
    </citation>
    <scope>NUCLEOTIDE SEQUENCE</scope>
</reference>
<comment type="similarity">
    <text evidence="1">Belongs to the peptidase M67A family. CSN6 subfamily.</text>
</comment>
<evidence type="ECO:0000313" key="6">
    <source>
        <dbReference type="Proteomes" id="UP000663836"/>
    </source>
</evidence>
<name>A0A818J2C9_9BILA</name>
<protein>
    <recommendedName>
        <fullName evidence="2">COP9 signalosome complex subunit 6</fullName>
    </recommendedName>
</protein>
<dbReference type="Pfam" id="PF00443">
    <property type="entry name" value="UCH"/>
    <property type="match status" value="1"/>
</dbReference>
<dbReference type="GO" id="GO:0000338">
    <property type="term" value="P:protein deneddylation"/>
    <property type="evidence" value="ECO:0007669"/>
    <property type="project" value="InterPro"/>
</dbReference>
<dbReference type="Gene3D" id="3.90.70.10">
    <property type="entry name" value="Cysteine proteinases"/>
    <property type="match status" value="1"/>
</dbReference>
<feature type="region of interest" description="Disordered" evidence="3">
    <location>
        <begin position="610"/>
        <end position="656"/>
    </location>
</feature>
<evidence type="ECO:0000259" key="4">
    <source>
        <dbReference type="PROSITE" id="PS50235"/>
    </source>
</evidence>
<proteinExistence type="inferred from homology"/>
<dbReference type="PROSITE" id="PS00972">
    <property type="entry name" value="USP_1"/>
    <property type="match status" value="1"/>
</dbReference>
<evidence type="ECO:0000313" key="5">
    <source>
        <dbReference type="EMBL" id="CAF3529134.1"/>
    </source>
</evidence>
<dbReference type="InterPro" id="IPR038765">
    <property type="entry name" value="Papain-like_cys_pep_sf"/>
</dbReference>
<dbReference type="PROSITE" id="PS00973">
    <property type="entry name" value="USP_2"/>
    <property type="match status" value="1"/>
</dbReference>
<feature type="compositionally biased region" description="Basic residues" evidence="3">
    <location>
        <begin position="628"/>
        <end position="656"/>
    </location>
</feature>
<dbReference type="GO" id="GO:0016579">
    <property type="term" value="P:protein deubiquitination"/>
    <property type="evidence" value="ECO:0007669"/>
    <property type="project" value="InterPro"/>
</dbReference>
<dbReference type="InterPro" id="IPR001394">
    <property type="entry name" value="Peptidase_C19_UCH"/>
</dbReference>
<dbReference type="EMBL" id="CAJOBD010000007">
    <property type="protein sequence ID" value="CAF3529134.1"/>
    <property type="molecule type" value="Genomic_DNA"/>
</dbReference>
<dbReference type="Proteomes" id="UP000663836">
    <property type="component" value="Unassembled WGS sequence"/>
</dbReference>
<organism evidence="5 6">
    <name type="scientific">Rotaria sordida</name>
    <dbReference type="NCBI Taxonomy" id="392033"/>
    <lineage>
        <taxon>Eukaryota</taxon>
        <taxon>Metazoa</taxon>
        <taxon>Spiralia</taxon>
        <taxon>Gnathifera</taxon>
        <taxon>Rotifera</taxon>
        <taxon>Eurotatoria</taxon>
        <taxon>Bdelloidea</taxon>
        <taxon>Philodinida</taxon>
        <taxon>Philodinidae</taxon>
        <taxon>Rotaria</taxon>
    </lineage>
</organism>
<dbReference type="InterPro" id="IPR024969">
    <property type="entry name" value="EIF3F/CSN6-like_C"/>
</dbReference>
<dbReference type="InterPro" id="IPR018200">
    <property type="entry name" value="USP_CS"/>
</dbReference>
<sequence>MAESTIVLRSPVKPVTSSIRCSSPNTSLNSPTHNGTVIILKDNNNNDQQRQQQSSTTIKNSTDDQLSFPSLKSVQSKLYYAGHTGLYNLGNTCYVNCVLQLLSHVPQFCDAICSMSFESLGLEQPSDVPMVASSHNPTRLKGGGRGLLKALESQPRRVPCYLAYELHGTFNIIWSGKCMVYSPLNMIAAVRRLLPSFEPCAMEDAQEFLEALLAAVTDEIKTNNLADTNIINDLLGFSSESQILCEQCHRLSVTKTDETFITLTFSEKMLCDVRGSSRRRSCHLTEMLAHFYQWEALSTPFHCSNCTVRSPSKEGTKAQKRLLISKLPQVLHVVLRRFRSLPQTPLRRPTSRQARQLSHKITLHVNFDEYLDMAPYCTQSTLNTLSSTCSKQNDNSTNECLYRLRGVIVHYGKSINTGHFVAFVHNDVLGEWLRCDDHMIEQTTFESVKTADAYILVYSRCITNTVSSSILANPSVTSMTCQLTKRKRAISVDNLNEQKDELLISENTNEMNIKQDRSDQDNDVTKHLKLFCLNLDPLASGLRRRAHSLNFAIRSSQPSIDNTRQNTLTLPTAKRRRIESMNNLSLSENNSSQHIMSGSTLLSQQVIQTRNKTSSTINNNDSSLIPQKTKKPTKRRRRTDPYMRKRRMTKASNRKNRHKIDLSNLVSLPSTDQTISTESLLPSGRSPLSFTYENSNDSNIPATKRIGRIRIQRCINGSTTTNSTVRLITSGETNTRLSLPSQPTIQSSSFLTSLITMATTATTSTTTTGKSSVTLSLHPLVIMNIAEHHTRVRVQTSQVKPVYGALLGKIKGRHVELCNTFEFKLVHDSTPATTTTTTTSNVTIDMDFLTKKLELIRQVHPDLDFTGWYTVESKDWNPSTMSSFYAQLCSLNESPLLLRLDPVGVSNELPIHVYETIVDLGTKIDFIEIPYTLITEEAERIGIDHVARYSVTDGTSDTSIVSDQIAIQYNAIRLLYQRMLILLEYVRAVKQGQLERNDDLLREIGSLCQRLPIINTDDNNNQMFREDFDIQQSDVALLALLACCTQEISTLNDYLNKFQVVHDKQQHSSGPGGSFGYGGGGRRMVRGSGYFPASFV</sequence>
<dbReference type="AlphaFoldDB" id="A0A818J2C9"/>
<dbReference type="GO" id="GO:0008180">
    <property type="term" value="C:COP9 signalosome"/>
    <property type="evidence" value="ECO:0007669"/>
    <property type="project" value="InterPro"/>
</dbReference>
<dbReference type="PANTHER" id="PTHR10540:SF8">
    <property type="entry name" value="COP9 SIGNALOSOME COMPLEX SUBUNIT 6"/>
    <property type="match status" value="1"/>
</dbReference>
<gene>
    <name evidence="5" type="ORF">JBS370_LOCUS275</name>
</gene>